<dbReference type="PANTHER" id="PTHR38465:SF2">
    <property type="entry name" value="HTH-TYPE TRANSCRIPTIONAL REGULATOR MMPR5"/>
    <property type="match status" value="1"/>
</dbReference>
<dbReference type="Pfam" id="PF12802">
    <property type="entry name" value="MarR_2"/>
    <property type="match status" value="1"/>
</dbReference>
<evidence type="ECO:0000256" key="2">
    <source>
        <dbReference type="ARBA" id="ARBA00023125"/>
    </source>
</evidence>
<keyword evidence="3" id="KW-0804">Transcription</keyword>
<dbReference type="EMBL" id="JADBEM010000001">
    <property type="protein sequence ID" value="MBE1611749.1"/>
    <property type="molecule type" value="Genomic_DNA"/>
</dbReference>
<dbReference type="InterPro" id="IPR000835">
    <property type="entry name" value="HTH_MarR-typ"/>
</dbReference>
<dbReference type="PANTHER" id="PTHR38465">
    <property type="entry name" value="HTH-TYPE TRANSCRIPTIONAL REGULATOR MJ1563-RELATED"/>
    <property type="match status" value="1"/>
</dbReference>
<keyword evidence="1" id="KW-0805">Transcription regulation</keyword>
<comment type="caution">
    <text evidence="5">The sequence shown here is derived from an EMBL/GenBank/DDBJ whole genome shotgun (WGS) entry which is preliminary data.</text>
</comment>
<keyword evidence="2 5" id="KW-0238">DNA-binding</keyword>
<dbReference type="Gene3D" id="1.10.287.160">
    <property type="entry name" value="HR1 repeat"/>
    <property type="match status" value="1"/>
</dbReference>
<evidence type="ECO:0000256" key="1">
    <source>
        <dbReference type="ARBA" id="ARBA00023015"/>
    </source>
</evidence>
<evidence type="ECO:0000256" key="3">
    <source>
        <dbReference type="ARBA" id="ARBA00023163"/>
    </source>
</evidence>
<accession>A0A927RE41</accession>
<protein>
    <submittedName>
        <fullName evidence="5">DNA-binding transcriptional regulator GbsR (MarR family)</fullName>
    </submittedName>
</protein>
<feature type="domain" description="HTH marR-type" evidence="4">
    <location>
        <begin position="27"/>
        <end position="84"/>
    </location>
</feature>
<organism evidence="5 6">
    <name type="scientific">Actinopolymorpha pittospori</name>
    <dbReference type="NCBI Taxonomy" id="648752"/>
    <lineage>
        <taxon>Bacteria</taxon>
        <taxon>Bacillati</taxon>
        <taxon>Actinomycetota</taxon>
        <taxon>Actinomycetes</taxon>
        <taxon>Propionibacteriales</taxon>
        <taxon>Actinopolymorphaceae</taxon>
        <taxon>Actinopolymorpha</taxon>
    </lineage>
</organism>
<gene>
    <name evidence="5" type="ORF">HEB94_008597</name>
</gene>
<dbReference type="Gene3D" id="1.10.10.10">
    <property type="entry name" value="Winged helix-like DNA-binding domain superfamily/Winged helix DNA-binding domain"/>
    <property type="match status" value="1"/>
</dbReference>
<dbReference type="RefSeq" id="WP_337918307.1">
    <property type="nucleotide sequence ID" value="NZ_BAABJL010000176.1"/>
</dbReference>
<dbReference type="AlphaFoldDB" id="A0A927RE41"/>
<name>A0A927RE41_9ACTN</name>
<sequence length="171" mass="19310">MTKDTPPRDEEAVRRYVEHMAMILDDLGVPRMPARVLMTMMVSDAPSLTASDLADLLEVSPAAISGAVRYLLHVTLIARLPEPGSRSYRYYLPDDLWYEAAFTRRPMLLSIADLSDEGAKALGGAATPSGRRVEEMTRFYRFINQELDGLMDRWQRYKAGAEEVDRESRPA</sequence>
<keyword evidence="6" id="KW-1185">Reference proteome</keyword>
<evidence type="ECO:0000313" key="5">
    <source>
        <dbReference type="EMBL" id="MBE1611749.1"/>
    </source>
</evidence>
<proteinExistence type="predicted"/>
<evidence type="ECO:0000259" key="4">
    <source>
        <dbReference type="Pfam" id="PF12802"/>
    </source>
</evidence>
<reference evidence="5" key="1">
    <citation type="submission" date="2020-10" db="EMBL/GenBank/DDBJ databases">
        <title>Sequencing the genomes of 1000 actinobacteria strains.</title>
        <authorList>
            <person name="Klenk H.-P."/>
        </authorList>
    </citation>
    <scope>NUCLEOTIDE SEQUENCE</scope>
    <source>
        <strain evidence="5">DSM 45354</strain>
    </source>
</reference>
<dbReference type="InterPro" id="IPR052362">
    <property type="entry name" value="HTH-GbsR_regulator"/>
</dbReference>
<dbReference type="Proteomes" id="UP000638648">
    <property type="component" value="Unassembled WGS sequence"/>
</dbReference>
<dbReference type="InterPro" id="IPR036390">
    <property type="entry name" value="WH_DNA-bd_sf"/>
</dbReference>
<dbReference type="GO" id="GO:0003677">
    <property type="term" value="F:DNA binding"/>
    <property type="evidence" value="ECO:0007669"/>
    <property type="project" value="UniProtKB-KW"/>
</dbReference>
<dbReference type="SUPFAM" id="SSF46785">
    <property type="entry name" value="Winged helix' DNA-binding domain"/>
    <property type="match status" value="1"/>
</dbReference>
<evidence type="ECO:0000313" key="6">
    <source>
        <dbReference type="Proteomes" id="UP000638648"/>
    </source>
</evidence>
<dbReference type="InterPro" id="IPR036388">
    <property type="entry name" value="WH-like_DNA-bd_sf"/>
</dbReference>